<accession>A0A2S3GTP0</accession>
<evidence type="ECO:0000256" key="2">
    <source>
        <dbReference type="ARBA" id="ARBA00004613"/>
    </source>
</evidence>
<dbReference type="PANTHER" id="PTHR31451">
    <property type="match status" value="1"/>
</dbReference>
<evidence type="ECO:0000256" key="1">
    <source>
        <dbReference type="ARBA" id="ARBA00001678"/>
    </source>
</evidence>
<name>A0A2S3GTP0_9POAL</name>
<organism evidence="11">
    <name type="scientific">Panicum hallii</name>
    <dbReference type="NCBI Taxonomy" id="206008"/>
    <lineage>
        <taxon>Eukaryota</taxon>
        <taxon>Viridiplantae</taxon>
        <taxon>Streptophyta</taxon>
        <taxon>Embryophyta</taxon>
        <taxon>Tracheophyta</taxon>
        <taxon>Spermatophyta</taxon>
        <taxon>Magnoliopsida</taxon>
        <taxon>Liliopsida</taxon>
        <taxon>Poales</taxon>
        <taxon>Poaceae</taxon>
        <taxon>PACMAD clade</taxon>
        <taxon>Panicoideae</taxon>
        <taxon>Panicodae</taxon>
        <taxon>Paniceae</taxon>
        <taxon>Panicinae</taxon>
        <taxon>Panicum</taxon>
        <taxon>Panicum sect. Panicum</taxon>
    </lineage>
</organism>
<keyword evidence="6" id="KW-0732">Signal</keyword>
<dbReference type="InterPro" id="IPR045053">
    <property type="entry name" value="MAN-like"/>
</dbReference>
<feature type="region of interest" description="Disordered" evidence="9">
    <location>
        <begin position="1"/>
        <end position="34"/>
    </location>
</feature>
<evidence type="ECO:0000256" key="6">
    <source>
        <dbReference type="ARBA" id="ARBA00022729"/>
    </source>
</evidence>
<dbReference type="Gramene" id="PAN08342">
    <property type="protein sequence ID" value="PAN08342"/>
    <property type="gene ID" value="PAHAL_1G410400"/>
</dbReference>
<evidence type="ECO:0000256" key="3">
    <source>
        <dbReference type="ARBA" id="ARBA00005641"/>
    </source>
</evidence>
<dbReference type="InterPro" id="IPR017853">
    <property type="entry name" value="GH"/>
</dbReference>
<comment type="catalytic activity">
    <reaction evidence="1">
        <text>Random hydrolysis of (1-&gt;4)-beta-D-mannosidic linkages in mannans, galactomannans and glucomannans.</text>
        <dbReference type="EC" id="3.2.1.78"/>
    </reaction>
</comment>
<dbReference type="PANTHER" id="PTHR31451:SF39">
    <property type="entry name" value="MANNAN ENDO-1,4-BETA-MANNOSIDASE 1"/>
    <property type="match status" value="1"/>
</dbReference>
<dbReference type="GO" id="GO:0016985">
    <property type="term" value="F:mannan endo-1,4-beta-mannosidase activity"/>
    <property type="evidence" value="ECO:0007669"/>
    <property type="project" value="UniProtKB-EC"/>
</dbReference>
<keyword evidence="8" id="KW-0326">Glycosidase</keyword>
<evidence type="ECO:0000313" key="11">
    <source>
        <dbReference type="EMBL" id="PAN08342.2"/>
    </source>
</evidence>
<dbReference type="Proteomes" id="UP000243499">
    <property type="component" value="Chromosome 1"/>
</dbReference>
<gene>
    <name evidence="11" type="ORF">PAHAL_1G410400</name>
</gene>
<dbReference type="SUPFAM" id="SSF51445">
    <property type="entry name" value="(Trans)glycosidases"/>
    <property type="match status" value="1"/>
</dbReference>
<sequence>MASKRRPPPATAPSRPRKPPAAAPPLQGRASGTRFTLGGRPFYSNSNGFNAYWLMYMASDPADRSNAAAALEEAAAPGVYDEEVFRGLDYEIAEAKKREVHLILSLVNNWDGYGGKKQYVQWARDQGHYLNADDDFLHEHVTKGFYKNHVKAVLTRVNKLTGVAYKDDPTTFAWELMNEPRCQTDLSGKTLQAWIAEMAGYAKSVDPNHMVEIGLEGFYGESTPDRKTLNPGGYAVGTDFVSNNLIPSVDFATNHSYPTNGKLNAHGAPMQWRPPVPGASSDAQAAFMRRWMASHAGDAAEAASCCMVYDAIYASARSGGPLTGGLFWQVMETGMEGWTDGYDVVLGRCPSTAAVVSRECARITSLNQVS</sequence>
<dbReference type="EMBL" id="CM008046">
    <property type="protein sequence ID" value="PAN08342.2"/>
    <property type="molecule type" value="Genomic_DNA"/>
</dbReference>
<evidence type="ECO:0000256" key="4">
    <source>
        <dbReference type="ARBA" id="ARBA00012706"/>
    </source>
</evidence>
<evidence type="ECO:0000256" key="5">
    <source>
        <dbReference type="ARBA" id="ARBA00022525"/>
    </source>
</evidence>
<dbReference type="Pfam" id="PF26410">
    <property type="entry name" value="GH5_mannosidase"/>
    <property type="match status" value="1"/>
</dbReference>
<dbReference type="Gene3D" id="3.20.20.80">
    <property type="entry name" value="Glycosidases"/>
    <property type="match status" value="1"/>
</dbReference>
<dbReference type="GO" id="GO:0005576">
    <property type="term" value="C:extracellular region"/>
    <property type="evidence" value="ECO:0007669"/>
    <property type="project" value="UniProtKB-SubCell"/>
</dbReference>
<evidence type="ECO:0000256" key="7">
    <source>
        <dbReference type="ARBA" id="ARBA00022801"/>
    </source>
</evidence>
<feature type="domain" description="Glycoside hydrolase family 5" evidence="10">
    <location>
        <begin position="63"/>
        <end position="222"/>
    </location>
</feature>
<keyword evidence="5" id="KW-0964">Secreted</keyword>
<reference evidence="11" key="1">
    <citation type="submission" date="2018-04" db="EMBL/GenBank/DDBJ databases">
        <title>WGS assembly of Panicum hallii.</title>
        <authorList>
            <person name="Lovell J."/>
            <person name="Jenkins J."/>
            <person name="Lowry D."/>
            <person name="Mamidi S."/>
            <person name="Sreedasyam A."/>
            <person name="Weng X."/>
            <person name="Barry K."/>
            <person name="Bonette J."/>
            <person name="Campitelli B."/>
            <person name="Daum C."/>
            <person name="Gordon S."/>
            <person name="Gould B."/>
            <person name="Lipzen A."/>
            <person name="Macqueen A."/>
            <person name="Palacio-Mejia J."/>
            <person name="Plott C."/>
            <person name="Shakirov E."/>
            <person name="Shu S."/>
            <person name="Yoshinaga Y."/>
            <person name="Zane M."/>
            <person name="Rokhsar D."/>
            <person name="Grimwood J."/>
            <person name="Schmutz J."/>
            <person name="Juenger T."/>
        </authorList>
    </citation>
    <scope>NUCLEOTIDE SEQUENCE [LARGE SCALE GENOMIC DNA]</scope>
    <source>
        <strain evidence="11">FIL2</strain>
    </source>
</reference>
<evidence type="ECO:0000256" key="9">
    <source>
        <dbReference type="SAM" id="MobiDB-lite"/>
    </source>
</evidence>
<keyword evidence="7" id="KW-0378">Hydrolase</keyword>
<comment type="subcellular location">
    <subcellularLocation>
        <location evidence="2">Secreted</location>
    </subcellularLocation>
</comment>
<dbReference type="EC" id="3.2.1.78" evidence="4"/>
<proteinExistence type="inferred from homology"/>
<evidence type="ECO:0000256" key="8">
    <source>
        <dbReference type="ARBA" id="ARBA00023295"/>
    </source>
</evidence>
<dbReference type="InterPro" id="IPR001547">
    <property type="entry name" value="Glyco_hydro_5"/>
</dbReference>
<dbReference type="AlphaFoldDB" id="A0A2S3GTP0"/>
<protein>
    <recommendedName>
        <fullName evidence="4">mannan endo-1,4-beta-mannosidase</fullName>
        <ecNumber evidence="4">3.2.1.78</ecNumber>
    </recommendedName>
</protein>
<evidence type="ECO:0000259" key="10">
    <source>
        <dbReference type="Pfam" id="PF26410"/>
    </source>
</evidence>
<comment type="similarity">
    <text evidence="3">Belongs to the glycosyl hydrolase 5 (cellulase A) family.</text>
</comment>